<dbReference type="EMBL" id="ABFX02000013">
    <property type="protein sequence ID" value="EDS17168.1"/>
    <property type="molecule type" value="Genomic_DNA"/>
</dbReference>
<evidence type="ECO:0000259" key="10">
    <source>
        <dbReference type="PROSITE" id="PS51105"/>
    </source>
</evidence>
<keyword evidence="4 8" id="KW-0762">Sugar transport</keyword>
<dbReference type="eggNOG" id="COG1455">
    <property type="taxonomic scope" value="Bacteria"/>
</dbReference>
<feature type="transmembrane region" description="Helical" evidence="9">
    <location>
        <begin position="404"/>
        <end position="435"/>
    </location>
</feature>
<feature type="transmembrane region" description="Helical" evidence="9">
    <location>
        <begin position="307"/>
        <end position="325"/>
    </location>
</feature>
<feature type="transmembrane region" description="Helical" evidence="9">
    <location>
        <begin position="163"/>
        <end position="185"/>
    </location>
</feature>
<dbReference type="Proteomes" id="UP000005798">
    <property type="component" value="Unassembled WGS sequence"/>
</dbReference>
<evidence type="ECO:0000313" key="11">
    <source>
        <dbReference type="EMBL" id="EDS17168.1"/>
    </source>
</evidence>
<feature type="transmembrane region" description="Helical" evidence="9">
    <location>
        <begin position="337"/>
        <end position="357"/>
    </location>
</feature>
<evidence type="ECO:0000256" key="5">
    <source>
        <dbReference type="ARBA" id="ARBA00022692"/>
    </source>
</evidence>
<comment type="subcellular location">
    <subcellularLocation>
        <location evidence="1">Cell membrane</location>
        <topology evidence="1">Multi-pass membrane protein</topology>
    </subcellularLocation>
</comment>
<evidence type="ECO:0000256" key="9">
    <source>
        <dbReference type="SAM" id="Phobius"/>
    </source>
</evidence>
<dbReference type="InterPro" id="IPR004501">
    <property type="entry name" value="PTS_EIIC_3"/>
</dbReference>
<dbReference type="HOGENOM" id="CLU_029688_1_0_9"/>
<protein>
    <recommendedName>
        <fullName evidence="8">Permease IIC component</fullName>
    </recommendedName>
</protein>
<evidence type="ECO:0000256" key="7">
    <source>
        <dbReference type="ARBA" id="ARBA00023136"/>
    </source>
</evidence>
<comment type="caution">
    <text evidence="11">The sequence shown here is derived from an EMBL/GenBank/DDBJ whole genome shotgun (WGS) entry which is preliminary data.</text>
</comment>
<dbReference type="PROSITE" id="PS51105">
    <property type="entry name" value="PTS_EIIC_TYPE_3"/>
    <property type="match status" value="1"/>
</dbReference>
<dbReference type="GO" id="GO:0005886">
    <property type="term" value="C:plasma membrane"/>
    <property type="evidence" value="ECO:0007669"/>
    <property type="project" value="UniProtKB-SubCell"/>
</dbReference>
<feature type="transmembrane region" description="Helical" evidence="9">
    <location>
        <begin position="364"/>
        <end position="384"/>
    </location>
</feature>
<feature type="transmembrane region" description="Helical" evidence="9">
    <location>
        <begin position="89"/>
        <end position="109"/>
    </location>
</feature>
<reference evidence="11" key="1">
    <citation type="submission" date="2007-11" db="EMBL/GenBank/DDBJ databases">
        <authorList>
            <person name="Fulton L."/>
            <person name="Clifton S."/>
            <person name="Fulton B."/>
            <person name="Xu J."/>
            <person name="Minx P."/>
            <person name="Pepin K.H."/>
            <person name="Johnson M."/>
            <person name="Thiruvilangam P."/>
            <person name="Bhonagiri V."/>
            <person name="Nash W.E."/>
            <person name="Mardis E.R."/>
            <person name="Wilson R.K."/>
        </authorList>
    </citation>
    <scope>NUCLEOTIDE SEQUENCE [LARGE SCALE GENOMIC DNA]</scope>
    <source>
        <strain evidence="11">DSM 1402</strain>
    </source>
</reference>
<reference evidence="11" key="2">
    <citation type="submission" date="2014-06" db="EMBL/GenBank/DDBJ databases">
        <title>Draft genome sequence of Clostridium ramosum(DSM 1402).</title>
        <authorList>
            <person name="Sudarsanam P."/>
            <person name="Ley R."/>
            <person name="Guruge J."/>
            <person name="Turnbaugh P.J."/>
            <person name="Mahowald M."/>
            <person name="Liep D."/>
            <person name="Gordon J."/>
        </authorList>
    </citation>
    <scope>NUCLEOTIDE SEQUENCE</scope>
    <source>
        <strain evidence="11">DSM 1402</strain>
    </source>
</reference>
<keyword evidence="7 8" id="KW-0472">Membrane</keyword>
<dbReference type="PANTHER" id="PTHR33989:SF4">
    <property type="entry name" value="PTS SYSTEM N,N'-DIACETYLCHITOBIOSE-SPECIFIC EIIC COMPONENT"/>
    <property type="match status" value="1"/>
</dbReference>
<organism evidence="11 12">
    <name type="scientific">Thomasclavelia ramosa DSM 1402</name>
    <dbReference type="NCBI Taxonomy" id="445974"/>
    <lineage>
        <taxon>Bacteria</taxon>
        <taxon>Bacillati</taxon>
        <taxon>Bacillota</taxon>
        <taxon>Erysipelotrichia</taxon>
        <taxon>Erysipelotrichales</taxon>
        <taxon>Coprobacillaceae</taxon>
        <taxon>Thomasclavelia</taxon>
    </lineage>
</organism>
<evidence type="ECO:0000256" key="1">
    <source>
        <dbReference type="ARBA" id="ARBA00004651"/>
    </source>
</evidence>
<keyword evidence="2 8" id="KW-0813">Transport</keyword>
<gene>
    <name evidence="11" type="ORF">CLORAM_03142</name>
</gene>
<dbReference type="InterPro" id="IPR003352">
    <property type="entry name" value="PTS_EIIC"/>
</dbReference>
<dbReference type="PIRSF" id="PIRSF006351">
    <property type="entry name" value="PTS_EIIC-Cellobiose"/>
    <property type="match status" value="1"/>
</dbReference>
<comment type="function">
    <text evidence="8">The phosphoenolpyruvate-dependent sugar phosphotransferase system (PTS), a major carbohydrate active -transport system, catalyzes the phosphorylation of incoming sugar substrates concomitant with their translocation across the cell membrane.</text>
</comment>
<feature type="domain" description="PTS EIIC type-3" evidence="10">
    <location>
        <begin position="23"/>
        <end position="434"/>
    </location>
</feature>
<feature type="transmembrane region" description="Helical" evidence="9">
    <location>
        <begin position="42"/>
        <end position="66"/>
    </location>
</feature>
<dbReference type="InterPro" id="IPR051088">
    <property type="entry name" value="PTS_Sugar-EIIC/EIIB"/>
</dbReference>
<keyword evidence="6 9" id="KW-1133">Transmembrane helix</keyword>
<evidence type="ECO:0000313" key="12">
    <source>
        <dbReference type="Proteomes" id="UP000005798"/>
    </source>
</evidence>
<evidence type="ECO:0000256" key="3">
    <source>
        <dbReference type="ARBA" id="ARBA00022475"/>
    </source>
</evidence>
<dbReference type="NCBIfam" id="TIGR00410">
    <property type="entry name" value="lacE"/>
    <property type="match status" value="1"/>
</dbReference>
<evidence type="ECO:0000256" key="6">
    <source>
        <dbReference type="ARBA" id="ARBA00022989"/>
    </source>
</evidence>
<dbReference type="Pfam" id="PF02378">
    <property type="entry name" value="PTS_EIIC"/>
    <property type="match status" value="1"/>
</dbReference>
<keyword evidence="12" id="KW-1185">Reference proteome</keyword>
<dbReference type="GO" id="GO:0008982">
    <property type="term" value="F:protein-N(PI)-phosphohistidine-sugar phosphotransferase activity"/>
    <property type="evidence" value="ECO:0007669"/>
    <property type="project" value="UniProtKB-UniRule"/>
</dbReference>
<keyword evidence="5 9" id="KW-0812">Transmembrane</keyword>
<dbReference type="GO" id="GO:0009401">
    <property type="term" value="P:phosphoenolpyruvate-dependent sugar phosphotransferase system"/>
    <property type="evidence" value="ECO:0007669"/>
    <property type="project" value="InterPro"/>
</dbReference>
<feature type="transmembrane region" description="Helical" evidence="9">
    <location>
        <begin position="121"/>
        <end position="143"/>
    </location>
</feature>
<dbReference type="AlphaFoldDB" id="B0N911"/>
<evidence type="ECO:0000256" key="8">
    <source>
        <dbReference type="PIRNR" id="PIRNR006351"/>
    </source>
</evidence>
<dbReference type="PANTHER" id="PTHR33989">
    <property type="match status" value="1"/>
</dbReference>
<proteinExistence type="predicted"/>
<accession>B0N911</accession>
<evidence type="ECO:0000256" key="2">
    <source>
        <dbReference type="ARBA" id="ARBA00022448"/>
    </source>
</evidence>
<dbReference type="InterPro" id="IPR004796">
    <property type="entry name" value="PTS_IIC_cello"/>
</dbReference>
<keyword evidence="3 8" id="KW-1003">Cell membrane</keyword>
<evidence type="ECO:0000256" key="4">
    <source>
        <dbReference type="ARBA" id="ARBA00022597"/>
    </source>
</evidence>
<keyword evidence="11" id="KW-0808">Transferase</keyword>
<sequence>MKIKGGKNMSTEKKSFMDKVLEKVDVIAGPMTRFGQIPFVRAIVNGMVAALPVTMVGSIFLVVYLFCSDGGLTTKALIPFLKPWADDLALVNSLSMGIMAIYIIIAFGGEYAEIKGFNKTTGAVGAFFAFMLLNYDSVGNLVITAKDGTLSAGGSAFESTYWGGSGLITAMIAGAIAINIINICLKKNIVIKLPDSVPPAISDSFSAIIPYFFITIVCWGIRTLAGINIPVLVGEMLLPVLGAADNVFVYSLQQFLSALLWMCGLHGDNITGAVTNVFTNQWLADNNTAFTAGTLVKDLPYVWTPNLCRLSQWVSSFWPILIYMFMSSKKLPHLKPLATICLPPAIFCIIEPIMFGLPVVMNGFLLIPFILTHTLTGALTYWLTSIGFVGKMYMSLPWATPSPILGYLSAGGSVGGIIIVFINLAIGLVIFYPFWKAYEKAEVAKMNTAEA</sequence>
<name>B0N911_9FIRM</name>
<dbReference type="GO" id="GO:1902815">
    <property type="term" value="P:N,N'-diacetylchitobiose import"/>
    <property type="evidence" value="ECO:0007669"/>
    <property type="project" value="TreeGrafter"/>
</dbReference>